<organism evidence="2 3">
    <name type="scientific">Wickerhamomyces ciferrii (strain ATCC 14091 / BCRC 22168 / CBS 111 / JCM 3599 / NBRC 0793 / NRRL Y-1031 F-60-10)</name>
    <name type="common">Yeast</name>
    <name type="synonym">Pichia ciferrii</name>
    <dbReference type="NCBI Taxonomy" id="1206466"/>
    <lineage>
        <taxon>Eukaryota</taxon>
        <taxon>Fungi</taxon>
        <taxon>Dikarya</taxon>
        <taxon>Ascomycota</taxon>
        <taxon>Saccharomycotina</taxon>
        <taxon>Saccharomycetes</taxon>
        <taxon>Phaffomycetales</taxon>
        <taxon>Wickerhamomycetaceae</taxon>
        <taxon>Wickerhamomyces</taxon>
    </lineage>
</organism>
<name>K0KHF3_WICCF</name>
<feature type="coiled-coil region" evidence="1">
    <location>
        <begin position="105"/>
        <end position="132"/>
    </location>
</feature>
<reference evidence="2 3" key="1">
    <citation type="journal article" date="2012" name="Eukaryot. Cell">
        <title>Draft genome sequence of Wickerhamomyces ciferrii NRRL Y-1031 F-60-10.</title>
        <authorList>
            <person name="Schneider J."/>
            <person name="Andrea H."/>
            <person name="Blom J."/>
            <person name="Jaenicke S."/>
            <person name="Ruckert C."/>
            <person name="Schorsch C."/>
            <person name="Szczepanowski R."/>
            <person name="Farwick M."/>
            <person name="Goesmann A."/>
            <person name="Puhler A."/>
            <person name="Schaffer S."/>
            <person name="Tauch A."/>
            <person name="Kohler T."/>
            <person name="Brinkrolf K."/>
        </authorList>
    </citation>
    <scope>NUCLEOTIDE SEQUENCE [LARGE SCALE GENOMIC DNA]</scope>
    <source>
        <strain evidence="3">ATCC 14091 / BCRC 22168 / CBS 111 / JCM 3599 / NBRC 0793 / NRRL Y-1031 F-60-10</strain>
    </source>
</reference>
<protein>
    <submittedName>
        <fullName evidence="2">Uncharacterized protein</fullName>
    </submittedName>
</protein>
<dbReference type="EMBL" id="CAIF01000005">
    <property type="protein sequence ID" value="CCH40769.1"/>
    <property type="molecule type" value="Genomic_DNA"/>
</dbReference>
<evidence type="ECO:0000313" key="3">
    <source>
        <dbReference type="Proteomes" id="UP000009328"/>
    </source>
</evidence>
<comment type="caution">
    <text evidence="2">The sequence shown here is derived from an EMBL/GenBank/DDBJ whole genome shotgun (WGS) entry which is preliminary data.</text>
</comment>
<keyword evidence="3" id="KW-1185">Reference proteome</keyword>
<proteinExistence type="predicted"/>
<gene>
    <name evidence="2" type="ORF">BN7_303</name>
</gene>
<keyword evidence="1" id="KW-0175">Coiled coil</keyword>
<dbReference type="GO" id="GO:0000776">
    <property type="term" value="C:kinetochore"/>
    <property type="evidence" value="ECO:0007669"/>
    <property type="project" value="InterPro"/>
</dbReference>
<accession>K0KHF3</accession>
<evidence type="ECO:0000256" key="1">
    <source>
        <dbReference type="SAM" id="Coils"/>
    </source>
</evidence>
<dbReference type="AlphaFoldDB" id="K0KHF3"/>
<dbReference type="Proteomes" id="UP000009328">
    <property type="component" value="Unassembled WGS sequence"/>
</dbReference>
<evidence type="ECO:0000313" key="2">
    <source>
        <dbReference type="EMBL" id="CCH40769.1"/>
    </source>
</evidence>
<dbReference type="Pfam" id="PF09447">
    <property type="entry name" value="Cnl2_NKP2"/>
    <property type="match status" value="1"/>
</dbReference>
<dbReference type="HOGENOM" id="CLU_1670736_0_0_1"/>
<dbReference type="InterPro" id="IPR018565">
    <property type="entry name" value="Nkp2/Cnl2"/>
</dbReference>
<dbReference type="InParanoid" id="K0KHF3"/>
<sequence length="158" mass="18361">MTSLTEMELLKEFLVDRTNFKECISFARFKKMFPKGISEIAVKNVYKHLKRINHRNRQNLENVITQDKSNSNLNKVPSSLFSQTEDIEKVIKNLNDLDSIIDVELQRITKEREEELLKLKSITNNLNEQNIENDTSEEFSGSSTIGDISNELQILLKE</sequence>